<feature type="compositionally biased region" description="Basic and acidic residues" evidence="2">
    <location>
        <begin position="368"/>
        <end position="387"/>
    </location>
</feature>
<evidence type="ECO:0000313" key="3">
    <source>
        <dbReference type="EMBL" id="KAK7440766.1"/>
    </source>
</evidence>
<protein>
    <submittedName>
        <fullName evidence="4">Uncharacterized protein</fullName>
    </submittedName>
</protein>
<organism evidence="4 5">
    <name type="scientific">Marasmiellus scandens</name>
    <dbReference type="NCBI Taxonomy" id="2682957"/>
    <lineage>
        <taxon>Eukaryota</taxon>
        <taxon>Fungi</taxon>
        <taxon>Dikarya</taxon>
        <taxon>Basidiomycota</taxon>
        <taxon>Agaricomycotina</taxon>
        <taxon>Agaricomycetes</taxon>
        <taxon>Agaricomycetidae</taxon>
        <taxon>Agaricales</taxon>
        <taxon>Marasmiineae</taxon>
        <taxon>Omphalotaceae</taxon>
        <taxon>Marasmiellus</taxon>
    </lineage>
</organism>
<evidence type="ECO:0000256" key="2">
    <source>
        <dbReference type="SAM" id="MobiDB-lite"/>
    </source>
</evidence>
<comment type="caution">
    <text evidence="4">The sequence shown here is derived from an EMBL/GenBank/DDBJ whole genome shotgun (WGS) entry which is preliminary data.</text>
</comment>
<keyword evidence="5" id="KW-1185">Reference proteome</keyword>
<keyword evidence="1" id="KW-0175">Coiled coil</keyword>
<feature type="region of interest" description="Disordered" evidence="2">
    <location>
        <begin position="315"/>
        <end position="431"/>
    </location>
</feature>
<dbReference type="EMBL" id="JBANRG010000037">
    <property type="protein sequence ID" value="KAK7448907.1"/>
    <property type="molecule type" value="Genomic_DNA"/>
</dbReference>
<proteinExistence type="predicted"/>
<name>A0ABR1J6R3_9AGAR</name>
<evidence type="ECO:0000313" key="4">
    <source>
        <dbReference type="EMBL" id="KAK7448907.1"/>
    </source>
</evidence>
<dbReference type="Proteomes" id="UP001498398">
    <property type="component" value="Unassembled WGS sequence"/>
</dbReference>
<gene>
    <name evidence="4" type="ORF">VKT23_013639</name>
    <name evidence="3" type="ORF">VKT23_016842</name>
</gene>
<accession>A0ABR1J6R3</accession>
<dbReference type="EMBL" id="JBANRG010000066">
    <property type="protein sequence ID" value="KAK7440766.1"/>
    <property type="molecule type" value="Genomic_DNA"/>
</dbReference>
<evidence type="ECO:0000256" key="1">
    <source>
        <dbReference type="SAM" id="Coils"/>
    </source>
</evidence>
<feature type="coiled-coil region" evidence="1">
    <location>
        <begin position="169"/>
        <end position="200"/>
    </location>
</feature>
<reference evidence="4 5" key="1">
    <citation type="submission" date="2024-01" db="EMBL/GenBank/DDBJ databases">
        <title>A draft genome for the cacao thread blight pathogen Marasmiellus scandens.</title>
        <authorList>
            <person name="Baruah I.K."/>
            <person name="Leung J."/>
            <person name="Bukari Y."/>
            <person name="Amoako-Attah I."/>
            <person name="Meinhardt L.W."/>
            <person name="Bailey B.A."/>
            <person name="Cohen S.P."/>
        </authorList>
    </citation>
    <scope>NUCLEOTIDE SEQUENCE [LARGE SCALE GENOMIC DNA]</scope>
    <source>
        <strain evidence="4 5">GH-19</strain>
    </source>
</reference>
<feature type="compositionally biased region" description="Acidic residues" evidence="2">
    <location>
        <begin position="397"/>
        <end position="412"/>
    </location>
</feature>
<feature type="compositionally biased region" description="Basic residues" evidence="2">
    <location>
        <begin position="357"/>
        <end position="367"/>
    </location>
</feature>
<sequence length="431" mass="48879">MAPSPFTATFQIVRMIVVGHFLKSTLPSGDSVDVPTDIQDASDSTTNASTSTAKFEELLKTLLEDDIENLRRRRREARDLCSKTSSNRKTIRAWFGMKRLQYNNATGARNPFNAWFEQIKQLKRGSTCGLTDYQFYLKHPVYGPRVKTKFEKKWPTMGKEEKYRLHYLCEEAKEMLAKEAEEVRQQLNEENEEEHQKRVERAEKLMSGEEMSHEASKDPVVQATCREQIGHVAQPMMDSVRVHTDFFVFMIAGRPPGPGGEKFELAVYSSGTTYAKDGGKGLKIHEFRPNDFHTKVLNYFMDFLLETIPDSVPRDGLSHSLETQEPPQNPADDLNMLTFDDDVDPSTANPTHVSSKNSKKMTKKSKGKRSEKEMAKGKTKGDGERQKGKGKKASIDSETEAELSSSEDEEHEDTATQEVSPNLPRRSNRPT</sequence>
<evidence type="ECO:0000313" key="5">
    <source>
        <dbReference type="Proteomes" id="UP001498398"/>
    </source>
</evidence>
<feature type="coiled-coil region" evidence="1">
    <location>
        <begin position="53"/>
        <end position="87"/>
    </location>
</feature>